<dbReference type="InterPro" id="IPR046358">
    <property type="entry name" value="Flagellin_C"/>
</dbReference>
<evidence type="ECO:0000259" key="6">
    <source>
        <dbReference type="Pfam" id="PF00700"/>
    </source>
</evidence>
<dbReference type="Pfam" id="PF00700">
    <property type="entry name" value="Flagellin_C"/>
    <property type="match status" value="1"/>
</dbReference>
<accession>A0ABU3KKZ0</accession>
<dbReference type="NCBIfam" id="TIGR02550">
    <property type="entry name" value="flagell_flgL"/>
    <property type="match status" value="1"/>
</dbReference>
<dbReference type="PANTHER" id="PTHR42792:SF1">
    <property type="entry name" value="FLAGELLAR HOOK-ASSOCIATED PROTEIN 3"/>
    <property type="match status" value="1"/>
</dbReference>
<dbReference type="Pfam" id="PF00669">
    <property type="entry name" value="Flagellin_N"/>
    <property type="match status" value="1"/>
</dbReference>
<dbReference type="InterPro" id="IPR013384">
    <property type="entry name" value="Flagell_FlgL"/>
</dbReference>
<comment type="caution">
    <text evidence="7">The sequence shown here is derived from an EMBL/GenBank/DDBJ whole genome shotgun (WGS) entry which is preliminary data.</text>
</comment>
<comment type="subcellular location">
    <subcellularLocation>
        <location evidence="1">Bacterial flagellum</location>
    </subcellularLocation>
    <subcellularLocation>
        <location evidence="2">Secreted</location>
    </subcellularLocation>
</comment>
<keyword evidence="7" id="KW-0969">Cilium</keyword>
<sequence length="436" mass="45612">MAVNLSRLASANTYDNAISNLAKRQTALSNLQENLTSGKKVVRASDDPTGAAQAERALTRLARIATDQRALEAQRNTIANAESTLGDVVDALQQFRELVVSAGNGSQSPAERKTIANQLQGLREQILNYANRKDTNGQPLFGALASAAEPFVGPTATAPDYTYNGLPGQAATSNNAIVSALDGESAFMTQTARDGVYNVSTSTIASGRSLTTGNVTVTDASLVTRATYKITFGPVTAGATAGTSSTSYIIEEIPATGDLPTFPGPPYQVGPFTVPDYPTGKPVSVLIADQVGPPAITGMPGLSLTITGTPADGDVVTVDPNPSIFSVMDDAIRDIGGAANSNAATQAVGQAIYNLDIGMNRVSAIRGQAGDLLNRADRITSNQESKSIQLEADRSRAEDLDMIKGIADFQNQQTGYQAALQSYAQVQKLSLFNFIS</sequence>
<evidence type="ECO:0000256" key="4">
    <source>
        <dbReference type="ARBA" id="ARBA00023143"/>
    </source>
</evidence>
<dbReference type="PRINTS" id="PR00207">
    <property type="entry name" value="FLAGELLIN"/>
</dbReference>
<keyword evidence="8" id="KW-1185">Reference proteome</keyword>
<dbReference type="EMBL" id="JAVBIK010000001">
    <property type="protein sequence ID" value="MDT7518445.1"/>
    <property type="molecule type" value="Genomic_DNA"/>
</dbReference>
<evidence type="ECO:0000313" key="8">
    <source>
        <dbReference type="Proteomes" id="UP001321700"/>
    </source>
</evidence>
<gene>
    <name evidence="7" type="primary">flgL</name>
    <name evidence="7" type="ORF">RAE19_06940</name>
</gene>
<reference evidence="7 8" key="1">
    <citation type="submission" date="2023-08" db="EMBL/GenBank/DDBJ databases">
        <title>Rhodoferax potami sp. nov. and Rhodoferax mekongensis sp. nov., isolated from the Mekong River in Thailand.</title>
        <authorList>
            <person name="Kitikhun S."/>
            <person name="Charoenyingcharoen P."/>
            <person name="Siriarchawattana P."/>
            <person name="Likhitrattanapisal S."/>
            <person name="Nilsakha T."/>
            <person name="Chanpet A."/>
            <person name="Rattanawaree P."/>
            <person name="Ingsriswang S."/>
        </authorList>
    </citation>
    <scope>NUCLEOTIDE SEQUENCE [LARGE SCALE GENOMIC DNA]</scope>
    <source>
        <strain evidence="7 8">TBRC 17660</strain>
    </source>
</reference>
<keyword evidence="4" id="KW-0975">Bacterial flagellum</keyword>
<dbReference type="Gene3D" id="1.20.1330.10">
    <property type="entry name" value="f41 fragment of flagellin, N-terminal domain"/>
    <property type="match status" value="2"/>
</dbReference>
<feature type="domain" description="Flagellin N-terminal" evidence="5">
    <location>
        <begin position="14"/>
        <end position="141"/>
    </location>
</feature>
<evidence type="ECO:0000256" key="2">
    <source>
        <dbReference type="ARBA" id="ARBA00004613"/>
    </source>
</evidence>
<evidence type="ECO:0000256" key="3">
    <source>
        <dbReference type="ARBA" id="ARBA00005709"/>
    </source>
</evidence>
<dbReference type="SUPFAM" id="SSF64518">
    <property type="entry name" value="Phase 1 flagellin"/>
    <property type="match status" value="1"/>
</dbReference>
<dbReference type="PANTHER" id="PTHR42792">
    <property type="entry name" value="FLAGELLIN"/>
    <property type="match status" value="1"/>
</dbReference>
<dbReference type="InterPro" id="IPR001029">
    <property type="entry name" value="Flagellin_N"/>
</dbReference>
<keyword evidence="7" id="KW-0966">Cell projection</keyword>
<proteinExistence type="inferred from homology"/>
<dbReference type="Proteomes" id="UP001321700">
    <property type="component" value="Unassembled WGS sequence"/>
</dbReference>
<evidence type="ECO:0000256" key="1">
    <source>
        <dbReference type="ARBA" id="ARBA00004365"/>
    </source>
</evidence>
<comment type="similarity">
    <text evidence="3">Belongs to the bacterial flagellin family.</text>
</comment>
<evidence type="ECO:0000313" key="7">
    <source>
        <dbReference type="EMBL" id="MDT7518445.1"/>
    </source>
</evidence>
<evidence type="ECO:0000259" key="5">
    <source>
        <dbReference type="Pfam" id="PF00669"/>
    </source>
</evidence>
<feature type="domain" description="Flagellin C-terminal" evidence="6">
    <location>
        <begin position="355"/>
        <end position="434"/>
    </location>
</feature>
<protein>
    <submittedName>
        <fullName evidence="7">Flagellar hook-associated protein FlgL</fullName>
    </submittedName>
</protein>
<organism evidence="7 8">
    <name type="scientific">Rhodoferax potami</name>
    <dbReference type="NCBI Taxonomy" id="3068338"/>
    <lineage>
        <taxon>Bacteria</taxon>
        <taxon>Pseudomonadati</taxon>
        <taxon>Pseudomonadota</taxon>
        <taxon>Betaproteobacteria</taxon>
        <taxon>Burkholderiales</taxon>
        <taxon>Comamonadaceae</taxon>
        <taxon>Rhodoferax</taxon>
    </lineage>
</organism>
<name>A0ABU3KKZ0_9BURK</name>
<dbReference type="RefSeq" id="WP_313874203.1">
    <property type="nucleotide sequence ID" value="NZ_JAVBIK010000001.1"/>
</dbReference>
<keyword evidence="7" id="KW-0282">Flagellum</keyword>
<dbReference type="InterPro" id="IPR001492">
    <property type="entry name" value="Flagellin"/>
</dbReference>